<keyword evidence="4" id="KW-1185">Reference proteome</keyword>
<proteinExistence type="inferred from homology"/>
<evidence type="ECO:0000259" key="2">
    <source>
        <dbReference type="SMART" id="SM00867"/>
    </source>
</evidence>
<gene>
    <name evidence="3" type="ORF">GCM10023153_05130</name>
</gene>
<evidence type="ECO:0000256" key="1">
    <source>
        <dbReference type="ARBA" id="ARBA00008812"/>
    </source>
</evidence>
<dbReference type="SUPFAM" id="SSF101874">
    <property type="entry name" value="YceI-like"/>
    <property type="match status" value="1"/>
</dbReference>
<sequence length="181" mass="19369">MSNARTTLDGLTPGTWSIDPTHAEVGFIARHLMVAKVRGKFTEFAGTVEVAEQLADSVANVTIKTASVDTGTADRDAHLRSADFFDSETYPEMTFVSTSFDGSTLVGDLTIKGVTKPVTLDVEFNGVATDPWGNDKAGFEAKGELNRTDWGLTWNAALEKGGVLVSEKITLVIDVELGKQA</sequence>
<evidence type="ECO:0000313" key="3">
    <source>
        <dbReference type="EMBL" id="GAA4389178.1"/>
    </source>
</evidence>
<accession>A0ABP8JE91</accession>
<reference evidence="4" key="1">
    <citation type="journal article" date="2019" name="Int. J. Syst. Evol. Microbiol.">
        <title>The Global Catalogue of Microorganisms (GCM) 10K type strain sequencing project: providing services to taxonomists for standard genome sequencing and annotation.</title>
        <authorList>
            <consortium name="The Broad Institute Genomics Platform"/>
            <consortium name="The Broad Institute Genome Sequencing Center for Infectious Disease"/>
            <person name="Wu L."/>
            <person name="Ma J."/>
        </authorList>
    </citation>
    <scope>NUCLEOTIDE SEQUENCE [LARGE SCALE GENOMIC DNA]</scope>
    <source>
        <strain evidence="4">JCM 17738</strain>
    </source>
</reference>
<dbReference type="EMBL" id="BAABFX010000010">
    <property type="protein sequence ID" value="GAA4389178.1"/>
    <property type="molecule type" value="Genomic_DNA"/>
</dbReference>
<feature type="domain" description="Lipid/polyisoprenoid-binding YceI-like" evidence="2">
    <location>
        <begin position="15"/>
        <end position="178"/>
    </location>
</feature>
<comment type="similarity">
    <text evidence="1">Belongs to the UPF0312 family.</text>
</comment>
<dbReference type="InterPro" id="IPR007372">
    <property type="entry name" value="Lipid/polyisoprenoid-bd_YceI"/>
</dbReference>
<dbReference type="RefSeq" id="WP_159901368.1">
    <property type="nucleotide sequence ID" value="NZ_BAABFX010000010.1"/>
</dbReference>
<dbReference type="Proteomes" id="UP001500390">
    <property type="component" value="Unassembled WGS sequence"/>
</dbReference>
<dbReference type="InterPro" id="IPR036761">
    <property type="entry name" value="TTHA0802/YceI-like_sf"/>
</dbReference>
<dbReference type="Gene3D" id="2.40.128.110">
    <property type="entry name" value="Lipid/polyisoprenoid-binding, YceI-like"/>
    <property type="match status" value="1"/>
</dbReference>
<organism evidence="3 4">
    <name type="scientific">Ornithinibacter aureus</name>
    <dbReference type="NCBI Taxonomy" id="622664"/>
    <lineage>
        <taxon>Bacteria</taxon>
        <taxon>Bacillati</taxon>
        <taxon>Actinomycetota</taxon>
        <taxon>Actinomycetes</taxon>
        <taxon>Micrococcales</taxon>
        <taxon>Intrasporangiaceae</taxon>
        <taxon>Ornithinibacter</taxon>
    </lineage>
</organism>
<protein>
    <submittedName>
        <fullName evidence="3">YceI family protein</fullName>
    </submittedName>
</protein>
<name>A0ABP8JE91_9MICO</name>
<evidence type="ECO:0000313" key="4">
    <source>
        <dbReference type="Proteomes" id="UP001500390"/>
    </source>
</evidence>
<dbReference type="PANTHER" id="PTHR34406:SF1">
    <property type="entry name" value="PROTEIN YCEI"/>
    <property type="match status" value="1"/>
</dbReference>
<dbReference type="Pfam" id="PF04264">
    <property type="entry name" value="YceI"/>
    <property type="match status" value="1"/>
</dbReference>
<dbReference type="PANTHER" id="PTHR34406">
    <property type="entry name" value="PROTEIN YCEI"/>
    <property type="match status" value="1"/>
</dbReference>
<comment type="caution">
    <text evidence="3">The sequence shown here is derived from an EMBL/GenBank/DDBJ whole genome shotgun (WGS) entry which is preliminary data.</text>
</comment>
<dbReference type="SMART" id="SM00867">
    <property type="entry name" value="YceI"/>
    <property type="match status" value="1"/>
</dbReference>